<dbReference type="Pfam" id="PF02321">
    <property type="entry name" value="OEP"/>
    <property type="match status" value="2"/>
</dbReference>
<dbReference type="AlphaFoldDB" id="A0A975H5Q3"/>
<keyword evidence="4" id="KW-1185">Reference proteome</keyword>
<reference evidence="3" key="1">
    <citation type="submission" date="2021-03" db="EMBL/GenBank/DDBJ databases">
        <title>Ottowia sp. 27C isolated from the cloaca of a Giant Asian pond turtle (Heosemys grandis).</title>
        <authorList>
            <person name="Spergser J."/>
            <person name="Busse H.-J."/>
        </authorList>
    </citation>
    <scope>NUCLEOTIDE SEQUENCE</scope>
    <source>
        <strain evidence="3">27C</strain>
    </source>
</reference>
<name>A0A975H5Q3_9BURK</name>
<dbReference type="KEGG" id="otd:J1M35_19610"/>
<keyword evidence="2" id="KW-0564">Palmitate</keyword>
<protein>
    <submittedName>
        <fullName evidence="3">Efflux transporter outer membrane subunit</fullName>
    </submittedName>
</protein>
<dbReference type="PANTHER" id="PTHR30203:SF29">
    <property type="entry name" value="PROTEIN CYAE"/>
    <property type="match status" value="1"/>
</dbReference>
<keyword evidence="2" id="KW-0812">Transmembrane</keyword>
<accession>A0A975H5Q3</accession>
<keyword evidence="2" id="KW-0732">Signal</keyword>
<dbReference type="InterPro" id="IPR003423">
    <property type="entry name" value="OMP_efflux"/>
</dbReference>
<dbReference type="NCBIfam" id="TIGR01845">
    <property type="entry name" value="outer_NodT"/>
    <property type="match status" value="1"/>
</dbReference>
<dbReference type="Gene3D" id="2.20.200.10">
    <property type="entry name" value="Outer membrane efflux proteins (OEP)"/>
    <property type="match status" value="1"/>
</dbReference>
<dbReference type="GO" id="GO:0015562">
    <property type="term" value="F:efflux transmembrane transporter activity"/>
    <property type="evidence" value="ECO:0007669"/>
    <property type="project" value="InterPro"/>
</dbReference>
<dbReference type="InterPro" id="IPR010131">
    <property type="entry name" value="MdtP/NodT-like"/>
</dbReference>
<keyword evidence="2" id="KW-1134">Transmembrane beta strand</keyword>
<comment type="subcellular location">
    <subcellularLocation>
        <location evidence="2">Cell membrane</location>
        <topology evidence="2">Lipid-anchor</topology>
    </subcellularLocation>
</comment>
<feature type="chain" id="PRO_5038161075" evidence="2">
    <location>
        <begin position="31"/>
        <end position="477"/>
    </location>
</feature>
<evidence type="ECO:0000313" key="4">
    <source>
        <dbReference type="Proteomes" id="UP000663903"/>
    </source>
</evidence>
<keyword evidence="2" id="KW-0472">Membrane</keyword>
<keyword evidence="2" id="KW-0449">Lipoprotein</keyword>
<dbReference type="PANTHER" id="PTHR30203">
    <property type="entry name" value="OUTER MEMBRANE CATION EFFLUX PROTEIN"/>
    <property type="match status" value="1"/>
</dbReference>
<sequence>MRSFFALRCRALFGAATLLALAGCATPPPAAPPLEHIAPPAWIAPLPHAGSAVALAGWWRAGGDATLTELIDAALQGSPSLAAAEARVAQARAQVGSQRAGLLPQLGAAASATRGNAGSVGSTPPGSDPPIATTLQAGVQASWEIDLFGRQRALVGAATARAEGAQALAHLARVALVGDVASSYHGLRLCQSLLETARQDAASRGETARLARISRDAGFTAPATAALADASAADGRARTTQQQATCDAQRKALVALTGLPEPDIEQKMALARANSSQSALFSIATLPADTLRQRPDVWAAEREVLAARAELASADAARWPGLSLAGNIGALQLRAGGGTRDFSTWQFGPLQLSLPIFDGGRIAAGQAAARARYDEAVANYQGKVRQAVQEVETALTQGAAARGREADARAAVAGYRQQFAATEALYRQGMANLPQLEEARRNLLGAETALAQLLHEQQAAGVALYKAAGGGWQAPAP</sequence>
<evidence type="ECO:0000256" key="1">
    <source>
        <dbReference type="ARBA" id="ARBA00007613"/>
    </source>
</evidence>
<dbReference type="GO" id="GO:0005886">
    <property type="term" value="C:plasma membrane"/>
    <property type="evidence" value="ECO:0007669"/>
    <property type="project" value="UniProtKB-SubCell"/>
</dbReference>
<organism evidence="3 4">
    <name type="scientific">Ottowia testudinis</name>
    <dbReference type="NCBI Taxonomy" id="2816950"/>
    <lineage>
        <taxon>Bacteria</taxon>
        <taxon>Pseudomonadati</taxon>
        <taxon>Pseudomonadota</taxon>
        <taxon>Betaproteobacteria</taxon>
        <taxon>Burkholderiales</taxon>
        <taxon>Comamonadaceae</taxon>
        <taxon>Ottowia</taxon>
    </lineage>
</organism>
<dbReference type="EMBL" id="CP071796">
    <property type="protein sequence ID" value="QTD45197.1"/>
    <property type="molecule type" value="Genomic_DNA"/>
</dbReference>
<gene>
    <name evidence="3" type="ORF">J1M35_19610</name>
</gene>
<dbReference type="SUPFAM" id="SSF56954">
    <property type="entry name" value="Outer membrane efflux proteins (OEP)"/>
    <property type="match status" value="1"/>
</dbReference>
<feature type="signal peptide" evidence="2">
    <location>
        <begin position="1"/>
        <end position="30"/>
    </location>
</feature>
<dbReference type="RefSeq" id="WP_208008949.1">
    <property type="nucleotide sequence ID" value="NZ_CP071796.1"/>
</dbReference>
<dbReference type="PROSITE" id="PS51257">
    <property type="entry name" value="PROKAR_LIPOPROTEIN"/>
    <property type="match status" value="1"/>
</dbReference>
<evidence type="ECO:0000313" key="3">
    <source>
        <dbReference type="EMBL" id="QTD45197.1"/>
    </source>
</evidence>
<proteinExistence type="inferred from homology"/>
<dbReference type="Proteomes" id="UP000663903">
    <property type="component" value="Chromosome"/>
</dbReference>
<dbReference type="Gene3D" id="1.20.1600.10">
    <property type="entry name" value="Outer membrane efflux proteins (OEP)"/>
    <property type="match status" value="1"/>
</dbReference>
<evidence type="ECO:0000256" key="2">
    <source>
        <dbReference type="RuleBase" id="RU362097"/>
    </source>
</evidence>
<comment type="similarity">
    <text evidence="1 2">Belongs to the outer membrane factor (OMF) (TC 1.B.17) family.</text>
</comment>